<proteinExistence type="predicted"/>
<protein>
    <submittedName>
        <fullName evidence="3">Uncharacterized protein</fullName>
    </submittedName>
</protein>
<keyword evidence="2" id="KW-1185">Reference proteome</keyword>
<sequence>MWHVGSAASLPPIPSNRTFFGVVGVVGVSGVVGATGYIGLTGVIGIGCSVWVGYLAPCFTL</sequence>
<keyword evidence="1" id="KW-1133">Transmembrane helix</keyword>
<dbReference type="Proteomes" id="UP000515153">
    <property type="component" value="Chromosome VII"/>
</dbReference>
<evidence type="ECO:0000256" key="1">
    <source>
        <dbReference type="SAM" id="Phobius"/>
    </source>
</evidence>
<reference evidence="2 3" key="1">
    <citation type="journal article" date="2019" name="Mol. Biol. Evol.">
        <title>Blast fungal genomes show frequent chromosomal changes, gene gains and losses, and effector gene turnover.</title>
        <authorList>
            <person name="Gomez Luciano L.B."/>
            <person name="Jason Tsai I."/>
            <person name="Chuma I."/>
            <person name="Tosa Y."/>
            <person name="Chen Y.H."/>
            <person name="Li J.Y."/>
            <person name="Li M.Y."/>
            <person name="Jade Lu M.Y."/>
            <person name="Nakayashiki H."/>
            <person name="Li W.H."/>
        </authorList>
    </citation>
    <scope>NUCLEOTIDE SEQUENCE [LARGE SCALE GENOMIC DNA]</scope>
    <source>
        <strain evidence="2 3">NI907</strain>
    </source>
</reference>
<evidence type="ECO:0000313" key="2">
    <source>
        <dbReference type="Proteomes" id="UP000515153"/>
    </source>
</evidence>
<dbReference type="RefSeq" id="XP_030979757.1">
    <property type="nucleotide sequence ID" value="XM_031130261.1"/>
</dbReference>
<gene>
    <name evidence="3" type="ORF">PgNI_10288</name>
</gene>
<evidence type="ECO:0000313" key="3">
    <source>
        <dbReference type="RefSeq" id="XP_030979757.1"/>
    </source>
</evidence>
<dbReference type="AlphaFoldDB" id="A0A6P8AY12"/>
<dbReference type="KEGG" id="pgri:PgNI_10288"/>
<dbReference type="GeneID" id="41965169"/>
<name>A0A6P8AY12_PYRGI</name>
<keyword evidence="1" id="KW-0812">Transmembrane</keyword>
<feature type="transmembrane region" description="Helical" evidence="1">
    <location>
        <begin position="20"/>
        <end position="40"/>
    </location>
</feature>
<organism evidence="2 3">
    <name type="scientific">Pyricularia grisea</name>
    <name type="common">Crabgrass-specific blast fungus</name>
    <name type="synonym">Magnaporthe grisea</name>
    <dbReference type="NCBI Taxonomy" id="148305"/>
    <lineage>
        <taxon>Eukaryota</taxon>
        <taxon>Fungi</taxon>
        <taxon>Dikarya</taxon>
        <taxon>Ascomycota</taxon>
        <taxon>Pezizomycotina</taxon>
        <taxon>Sordariomycetes</taxon>
        <taxon>Sordariomycetidae</taxon>
        <taxon>Magnaporthales</taxon>
        <taxon>Pyriculariaceae</taxon>
        <taxon>Pyricularia</taxon>
    </lineage>
</organism>
<reference evidence="3" key="2">
    <citation type="submission" date="2019-10" db="EMBL/GenBank/DDBJ databases">
        <authorList>
            <consortium name="NCBI Genome Project"/>
        </authorList>
    </citation>
    <scope>NUCLEOTIDE SEQUENCE</scope>
    <source>
        <strain evidence="3">NI907</strain>
    </source>
</reference>
<keyword evidence="1" id="KW-0472">Membrane</keyword>
<reference evidence="3" key="3">
    <citation type="submission" date="2025-08" db="UniProtKB">
        <authorList>
            <consortium name="RefSeq"/>
        </authorList>
    </citation>
    <scope>IDENTIFICATION</scope>
    <source>
        <strain evidence="3">NI907</strain>
    </source>
</reference>
<accession>A0A6P8AY12</accession>